<evidence type="ECO:0000256" key="3">
    <source>
        <dbReference type="ARBA" id="ARBA00022723"/>
    </source>
</evidence>
<evidence type="ECO:0000259" key="9">
    <source>
        <dbReference type="Pfam" id="PF00586"/>
    </source>
</evidence>
<keyword evidence="2 8" id="KW-0436">Ligase</keyword>
<evidence type="ECO:0000256" key="8">
    <source>
        <dbReference type="HAMAP-Rule" id="MF_00420"/>
    </source>
</evidence>
<feature type="domain" description="PurM-like N-terminal" evidence="9">
    <location>
        <begin position="676"/>
        <end position="784"/>
    </location>
</feature>
<feature type="binding site" evidence="8">
    <location>
        <position position="337"/>
    </location>
    <ligand>
        <name>substrate</name>
    </ligand>
</feature>
<keyword evidence="13" id="KW-1185">Reference proteome</keyword>
<dbReference type="InterPro" id="IPR010918">
    <property type="entry name" value="PurM-like_C_dom"/>
</dbReference>
<evidence type="ECO:0000259" key="10">
    <source>
        <dbReference type="Pfam" id="PF02769"/>
    </source>
</evidence>
<dbReference type="Pfam" id="PF00586">
    <property type="entry name" value="AIRS"/>
    <property type="match status" value="2"/>
</dbReference>
<evidence type="ECO:0000313" key="12">
    <source>
        <dbReference type="EMBL" id="QTA79445.1"/>
    </source>
</evidence>
<dbReference type="CDD" id="cd02204">
    <property type="entry name" value="PurL_repeat2"/>
    <property type="match status" value="1"/>
</dbReference>
<dbReference type="RefSeq" id="WP_207691196.1">
    <property type="nucleotide sequence ID" value="NZ_CP061799.1"/>
</dbReference>
<evidence type="ECO:0000313" key="13">
    <source>
        <dbReference type="Proteomes" id="UP000663720"/>
    </source>
</evidence>
<name>A0A975B647_9BACT</name>
<feature type="binding site" evidence="8">
    <location>
        <position position="314"/>
    </location>
    <ligand>
        <name>Mg(2+)</name>
        <dbReference type="ChEBI" id="CHEBI:18420"/>
        <label>1</label>
    </ligand>
</feature>
<feature type="binding site" evidence="8">
    <location>
        <position position="780"/>
    </location>
    <ligand>
        <name>ATP</name>
        <dbReference type="ChEBI" id="CHEBI:30616"/>
    </ligand>
</feature>
<dbReference type="Pfam" id="PF18072">
    <property type="entry name" value="FGAR-AT_linker"/>
    <property type="match status" value="1"/>
</dbReference>
<dbReference type="InterPro" id="IPR010074">
    <property type="entry name" value="PRibForGlyAmidine_synth_PurL"/>
</dbReference>
<dbReference type="Gene3D" id="3.30.1330.10">
    <property type="entry name" value="PurM-like, N-terminal domain"/>
    <property type="match status" value="2"/>
</dbReference>
<dbReference type="GO" id="GO:0005524">
    <property type="term" value="F:ATP binding"/>
    <property type="evidence" value="ECO:0007669"/>
    <property type="project" value="UniProtKB-UniRule"/>
</dbReference>
<dbReference type="HAMAP" id="MF_00420">
    <property type="entry name" value="PurL_2"/>
    <property type="match status" value="1"/>
</dbReference>
<evidence type="ECO:0000256" key="4">
    <source>
        <dbReference type="ARBA" id="ARBA00022741"/>
    </source>
</evidence>
<dbReference type="SUPFAM" id="SSF56042">
    <property type="entry name" value="PurM C-terminal domain-like"/>
    <property type="match status" value="2"/>
</dbReference>
<comment type="subcellular location">
    <subcellularLocation>
        <location evidence="8">Cytoplasm</location>
    </subcellularLocation>
</comment>
<dbReference type="GO" id="GO:0000287">
    <property type="term" value="F:magnesium ion binding"/>
    <property type="evidence" value="ECO:0007669"/>
    <property type="project" value="UniProtKB-UniRule"/>
</dbReference>
<keyword evidence="1 8" id="KW-0963">Cytoplasm</keyword>
<feature type="binding site" evidence="8">
    <location>
        <position position="735"/>
    </location>
    <ligand>
        <name>ATP</name>
        <dbReference type="ChEBI" id="CHEBI:30616"/>
    </ligand>
</feature>
<reference evidence="12" key="1">
    <citation type="journal article" date="2021" name="Microb. Physiol.">
        <title>Proteogenomic Insights into the Physiology of Marine, Sulfate-Reducing, Filamentous Desulfonema limicola and Desulfonema magnum.</title>
        <authorList>
            <person name="Schnaars V."/>
            <person name="Wohlbrand L."/>
            <person name="Scheve S."/>
            <person name="Hinrichs C."/>
            <person name="Reinhardt R."/>
            <person name="Rabus R."/>
        </authorList>
    </citation>
    <scope>NUCLEOTIDE SEQUENCE</scope>
    <source>
        <strain evidence="12">5ac10</strain>
    </source>
</reference>
<comment type="subunit">
    <text evidence="8">Monomer. Part of the FGAM synthase complex composed of 1 PurL, 1 PurQ and 2 PurS subunits.</text>
</comment>
<feature type="binding site" evidence="8">
    <location>
        <begin position="542"/>
        <end position="544"/>
    </location>
    <ligand>
        <name>substrate</name>
    </ligand>
</feature>
<evidence type="ECO:0000256" key="5">
    <source>
        <dbReference type="ARBA" id="ARBA00022755"/>
    </source>
</evidence>
<comment type="caution">
    <text evidence="8">Lacks conserved residue(s) required for the propagation of feature annotation.</text>
</comment>
<evidence type="ECO:0000259" key="11">
    <source>
        <dbReference type="Pfam" id="PF18072"/>
    </source>
</evidence>
<keyword evidence="7 8" id="KW-0460">Magnesium</keyword>
<comment type="similarity">
    <text evidence="8">Belongs to the FGAMS family.</text>
</comment>
<dbReference type="InterPro" id="IPR036604">
    <property type="entry name" value="PurS-like_sf"/>
</dbReference>
<dbReference type="GO" id="GO:0004642">
    <property type="term" value="F:phosphoribosylformylglycinamidine synthase activity"/>
    <property type="evidence" value="ECO:0007669"/>
    <property type="project" value="UniProtKB-UniRule"/>
</dbReference>
<feature type="binding site" evidence="8">
    <location>
        <position position="338"/>
    </location>
    <ligand>
        <name>Mg(2+)</name>
        <dbReference type="ChEBI" id="CHEBI:18420"/>
        <label>2</label>
    </ligand>
</feature>
<feature type="binding site" evidence="8">
    <location>
        <position position="783"/>
    </location>
    <ligand>
        <name>substrate</name>
    </ligand>
</feature>
<feature type="active site" evidence="8">
    <location>
        <position position="245"/>
    </location>
</feature>
<dbReference type="Proteomes" id="UP000663720">
    <property type="component" value="Chromosome"/>
</dbReference>
<dbReference type="Pfam" id="PF02700">
    <property type="entry name" value="PurS"/>
    <property type="match status" value="1"/>
</dbReference>
<sequence length="998" mass="110156">MPYRLEITLKPDLSDPEGMSIKKKAQEYFGIHIESVRTIHIITIDADLSEIQLKQIQDQLFTNPVTQISSFTPLSLEFDQIIWVGFRPGVRDNPGATAVEAVEDILKISLGKDEAIYTSKRYCLKGINLSSEHAEIIAARILANDIIQQWKIYSKESWEPETGIGIIIPKVILDHKPTITSIPIDSDNTLKKISDQRNLALNPNDIPIIRSYFLRQDVAEMRALAGLSEPSDIELEYISQARSDHCNHNTFRGLFKYQEGHDKPVEIVDNLFKTFIEGPTLELKDKKEWVVSVLWDNAGAGRFDENNYYVITGETHNSPSNMEAYGGAITGIVGVYRDPLGTGKGSRLIMGSYGFCTGHRDYNGSLKPRLHPRRLLDGVIEGVRDGGNKSGIPTTFGQVVFDKGYMGKCLVFVTAVGMMPSQINGEPADQKTTSPGDLVIMSGGRVGKDGIHGVTASSESFSENTPAGHVQIGDPYTQKKMHDFLLEARDKGLIAFITDNGGGGLSSSIGESALLSNGCEIQLEKVPLKYEGLDQWEIWVSESQERMTIAVKPEHVEEFMALSGKHAVESTVIGQYTDTGKLHITYEGKTCAYIDLDLLESGFPQWEFDAVWHSPENRGLCEPVISPPDNYEKLLKDMLSRPNICSKEWITRQYDHEVQGTSIIKPLAGAERDVNSDASVIRPLLTSQKGLAFSQAIIPAYSAIDAYHMTACTIDEAVRRLIAAGGNLDHIGGVDNFCWPNIQYDPEKNPDGKFKAAQLVRSCRALKDMCLAYGIPLLSGKDSMYVDGHLAGTYGETHKISALETIQFSCIGVIDDIDKCVTMDAKIPGDLVYILGITRNELGCSEYYEHMGYTGLNVPHVRTDEFIPVYKGLQKAITQGLAASVHGIYRGGLGVHLAMTAMGGNIGMIVDLDEVPVENELENDRVLFSESAGRFIVTTASKNRNEFEDLFDESICSRIGTITKSKDFFIKGKDGRSIIDIPVHELKKAWKAPLGGLI</sequence>
<dbReference type="PANTHER" id="PTHR43555">
    <property type="entry name" value="PHOSPHORIBOSYLFORMYLGLYCINAMIDINE SYNTHASE SUBUNIT PURL"/>
    <property type="match status" value="1"/>
</dbReference>
<feature type="domain" description="Phosphoribosylformylglycinamidine synthase linker" evidence="11">
    <location>
        <begin position="190"/>
        <end position="248"/>
    </location>
</feature>
<organism evidence="12 13">
    <name type="scientific">Desulfonema limicola</name>
    <dbReference type="NCBI Taxonomy" id="45656"/>
    <lineage>
        <taxon>Bacteria</taxon>
        <taxon>Pseudomonadati</taxon>
        <taxon>Thermodesulfobacteriota</taxon>
        <taxon>Desulfobacteria</taxon>
        <taxon>Desulfobacterales</taxon>
        <taxon>Desulfococcaceae</taxon>
        <taxon>Desulfonema</taxon>
    </lineage>
</organism>
<feature type="domain" description="PurM-like C-terminal" evidence="10">
    <location>
        <begin position="828"/>
        <end position="970"/>
    </location>
</feature>
<evidence type="ECO:0000256" key="7">
    <source>
        <dbReference type="ARBA" id="ARBA00022842"/>
    </source>
</evidence>
<feature type="active site" description="Proton acceptor" evidence="8">
    <location>
        <position position="316"/>
    </location>
</feature>
<dbReference type="Gene3D" id="3.90.650.10">
    <property type="entry name" value="PurM-like C-terminal domain"/>
    <property type="match status" value="2"/>
</dbReference>
<keyword evidence="3 8" id="KW-0479">Metal-binding</keyword>
<feature type="domain" description="PurM-like N-terminal" evidence="9">
    <location>
        <begin position="296"/>
        <end position="419"/>
    </location>
</feature>
<dbReference type="InterPro" id="IPR003850">
    <property type="entry name" value="PurS"/>
</dbReference>
<dbReference type="InterPro" id="IPR041609">
    <property type="entry name" value="PurL_linker"/>
</dbReference>
<dbReference type="InterPro" id="IPR036921">
    <property type="entry name" value="PurM-like_N_sf"/>
</dbReference>
<dbReference type="InterPro" id="IPR016188">
    <property type="entry name" value="PurM-like_N"/>
</dbReference>
<comment type="pathway">
    <text evidence="8">Purine metabolism; IMP biosynthesis via de novo pathway; 5-amino-1-(5-phospho-D-ribosyl)imidazole from N(2)-formyl-N(1)-(5-phospho-D-ribosyl)glycinamide: step 1/2.</text>
</comment>
<dbReference type="EMBL" id="CP061799">
    <property type="protein sequence ID" value="QTA79445.1"/>
    <property type="molecule type" value="Genomic_DNA"/>
</dbReference>
<feature type="binding site" evidence="8">
    <location>
        <position position="499"/>
    </location>
    <ligand>
        <name>Mg(2+)</name>
        <dbReference type="ChEBI" id="CHEBI:18420"/>
        <label>2</label>
    </ligand>
</feature>
<feature type="binding site" evidence="8">
    <location>
        <position position="471"/>
    </location>
    <ligand>
        <name>substrate</name>
    </ligand>
</feature>
<dbReference type="PANTHER" id="PTHR43555:SF1">
    <property type="entry name" value="PHOSPHORIBOSYLFORMYLGLYCINAMIDINE SYNTHASE SUBUNIT PURL"/>
    <property type="match status" value="1"/>
</dbReference>
<dbReference type="InterPro" id="IPR036676">
    <property type="entry name" value="PurM-like_C_sf"/>
</dbReference>
<evidence type="ECO:0000256" key="1">
    <source>
        <dbReference type="ARBA" id="ARBA00022490"/>
    </source>
</evidence>
<dbReference type="Pfam" id="PF02769">
    <property type="entry name" value="AIRS_C"/>
    <property type="match status" value="2"/>
</dbReference>
<dbReference type="SUPFAM" id="SSF82697">
    <property type="entry name" value="PurS-like"/>
    <property type="match status" value="1"/>
</dbReference>
<proteinExistence type="inferred from homology"/>
<dbReference type="CDD" id="cd02203">
    <property type="entry name" value="PurL_repeat1"/>
    <property type="match status" value="1"/>
</dbReference>
<comment type="catalytic activity">
    <reaction evidence="8">
        <text>N(2)-formyl-N(1)-(5-phospho-beta-D-ribosyl)glycinamide + L-glutamine + ATP + H2O = 2-formamido-N(1)-(5-O-phospho-beta-D-ribosyl)acetamidine + L-glutamate + ADP + phosphate + H(+)</text>
        <dbReference type="Rhea" id="RHEA:17129"/>
        <dbReference type="ChEBI" id="CHEBI:15377"/>
        <dbReference type="ChEBI" id="CHEBI:15378"/>
        <dbReference type="ChEBI" id="CHEBI:29985"/>
        <dbReference type="ChEBI" id="CHEBI:30616"/>
        <dbReference type="ChEBI" id="CHEBI:43474"/>
        <dbReference type="ChEBI" id="CHEBI:58359"/>
        <dbReference type="ChEBI" id="CHEBI:147286"/>
        <dbReference type="ChEBI" id="CHEBI:147287"/>
        <dbReference type="ChEBI" id="CHEBI:456216"/>
        <dbReference type="EC" id="6.3.5.3"/>
    </reaction>
</comment>
<dbReference type="KEGG" id="dli:dnl_17160"/>
<gene>
    <name evidence="8 12" type="primary">purL</name>
    <name evidence="12" type="ORF">dnl_17160</name>
</gene>
<keyword evidence="5 8" id="KW-0658">Purine biosynthesis</keyword>
<comment type="function">
    <text evidence="8">Part of the phosphoribosylformylglycinamidine synthase complex involved in the purines biosynthetic pathway. Catalyzes the ATP-dependent conversion of formylglycinamide ribonucleotide (FGAR) and glutamine to yield formylglycinamidine ribonucleotide (FGAM) and glutamate. The FGAM synthase complex is composed of three subunits. PurQ produces an ammonia molecule by converting glutamine to glutamate. PurL transfers the ammonia molecule to FGAR to form FGAM in an ATP-dependent manner. PurS interacts with PurQ and PurL and is thought to assist in the transfer of the ammonia molecule from PurQ to PurL.</text>
</comment>
<dbReference type="Gene3D" id="3.30.1280.10">
    <property type="entry name" value="Phosphoribosylformylglycinamidine synthase subunit PurS"/>
    <property type="match status" value="2"/>
</dbReference>
<protein>
    <recommendedName>
        <fullName evidence="8">Phosphoribosylformylglycinamidine synthase subunit PurL</fullName>
        <shortName evidence="8">FGAM synthase</shortName>
        <ecNumber evidence="8">6.3.5.3</ecNumber>
    </recommendedName>
    <alternativeName>
        <fullName evidence="8">Formylglycinamide ribonucleotide amidotransferase subunit II</fullName>
        <shortName evidence="8">FGAR amidotransferase II</shortName>
        <shortName evidence="8">FGAR-AT II</shortName>
    </alternativeName>
    <alternativeName>
        <fullName evidence="8">Glutamine amidotransferase PurL</fullName>
    </alternativeName>
    <alternativeName>
        <fullName evidence="8">Phosphoribosylformylglycinamidine synthase subunit II</fullName>
    </alternativeName>
</protein>
<dbReference type="SUPFAM" id="SSF55326">
    <property type="entry name" value="PurM N-terminal domain-like"/>
    <property type="match status" value="2"/>
</dbReference>
<accession>A0A975B647</accession>
<dbReference type="EC" id="6.3.5.3" evidence="8"/>
<keyword evidence="6 8" id="KW-0067">ATP-binding</keyword>
<dbReference type="GO" id="GO:0006189">
    <property type="term" value="P:'de novo' IMP biosynthetic process"/>
    <property type="evidence" value="ECO:0007669"/>
    <property type="project" value="UniProtKB-UniRule"/>
</dbReference>
<evidence type="ECO:0000256" key="2">
    <source>
        <dbReference type="ARBA" id="ARBA00022598"/>
    </source>
</evidence>
<dbReference type="AlphaFoldDB" id="A0A975B647"/>
<evidence type="ECO:0000256" key="6">
    <source>
        <dbReference type="ARBA" id="ARBA00022840"/>
    </source>
</evidence>
<dbReference type="GO" id="GO:0005737">
    <property type="term" value="C:cytoplasm"/>
    <property type="evidence" value="ECO:0007669"/>
    <property type="project" value="UniProtKB-SubCell"/>
</dbReference>
<keyword evidence="4 8" id="KW-0547">Nucleotide-binding</keyword>
<feature type="domain" description="PurM-like C-terminal" evidence="10">
    <location>
        <begin position="435"/>
        <end position="586"/>
    </location>
</feature>